<reference evidence="2 3" key="1">
    <citation type="journal article" date="2023" name="Mol. Biol. Evol.">
        <title>Genomics of Secondarily Temperate Adaptation in the Only Non-Antarctic Icefish.</title>
        <authorList>
            <person name="Rivera-Colon A.G."/>
            <person name="Rayamajhi N."/>
            <person name="Minhas B.F."/>
            <person name="Madrigal G."/>
            <person name="Bilyk K.T."/>
            <person name="Yoon V."/>
            <person name="Hune M."/>
            <person name="Gregory S."/>
            <person name="Cheng C.H.C."/>
            <person name="Catchen J.M."/>
        </authorList>
    </citation>
    <scope>NUCLEOTIDE SEQUENCE [LARGE SCALE GENOMIC DNA]</scope>
    <source>
        <strain evidence="2">JC2023a</strain>
    </source>
</reference>
<accession>A0AAN8HEX8</accession>
<proteinExistence type="predicted"/>
<gene>
    <name evidence="2" type="ORF">CesoFtcFv8_002751</name>
</gene>
<dbReference type="Proteomes" id="UP001335648">
    <property type="component" value="Unassembled WGS sequence"/>
</dbReference>
<keyword evidence="3" id="KW-1185">Reference proteome</keyword>
<feature type="region of interest" description="Disordered" evidence="1">
    <location>
        <begin position="1"/>
        <end position="24"/>
    </location>
</feature>
<evidence type="ECO:0000256" key="1">
    <source>
        <dbReference type="SAM" id="MobiDB-lite"/>
    </source>
</evidence>
<organism evidence="2 3">
    <name type="scientific">Champsocephalus esox</name>
    <name type="common">pike icefish</name>
    <dbReference type="NCBI Taxonomy" id="159716"/>
    <lineage>
        <taxon>Eukaryota</taxon>
        <taxon>Metazoa</taxon>
        <taxon>Chordata</taxon>
        <taxon>Craniata</taxon>
        <taxon>Vertebrata</taxon>
        <taxon>Euteleostomi</taxon>
        <taxon>Actinopterygii</taxon>
        <taxon>Neopterygii</taxon>
        <taxon>Teleostei</taxon>
        <taxon>Neoteleostei</taxon>
        <taxon>Acanthomorphata</taxon>
        <taxon>Eupercaria</taxon>
        <taxon>Perciformes</taxon>
        <taxon>Notothenioidei</taxon>
        <taxon>Channichthyidae</taxon>
        <taxon>Champsocephalus</taxon>
    </lineage>
</organism>
<name>A0AAN8HEX8_9TELE</name>
<sequence>MITVNEVKTAGEDGDSVRGGGSGLIDNLHPLQRVSGDMIESSQAEPIRGALLSEAEQKAIHRHPVPALHRSPFIFMPKSY</sequence>
<evidence type="ECO:0000313" key="2">
    <source>
        <dbReference type="EMBL" id="KAK5912923.1"/>
    </source>
</evidence>
<protein>
    <submittedName>
        <fullName evidence="2">Uncharacterized protein</fullName>
    </submittedName>
</protein>
<comment type="caution">
    <text evidence="2">The sequence shown here is derived from an EMBL/GenBank/DDBJ whole genome shotgun (WGS) entry which is preliminary data.</text>
</comment>
<dbReference type="EMBL" id="JAULUE010002047">
    <property type="protein sequence ID" value="KAK5912923.1"/>
    <property type="molecule type" value="Genomic_DNA"/>
</dbReference>
<evidence type="ECO:0000313" key="3">
    <source>
        <dbReference type="Proteomes" id="UP001335648"/>
    </source>
</evidence>
<dbReference type="AlphaFoldDB" id="A0AAN8HEX8"/>